<proteinExistence type="predicted"/>
<name>A0A0G0JTF9_9BACT</name>
<keyword evidence="1" id="KW-0812">Transmembrane</keyword>
<organism evidence="2 3">
    <name type="scientific">Candidatus Daviesbacteria bacterium GW2011_GWA2_38_24</name>
    <dbReference type="NCBI Taxonomy" id="1618422"/>
    <lineage>
        <taxon>Bacteria</taxon>
        <taxon>Candidatus Daviesiibacteriota</taxon>
    </lineage>
</organism>
<feature type="transmembrane region" description="Helical" evidence="1">
    <location>
        <begin position="12"/>
        <end position="35"/>
    </location>
</feature>
<dbReference type="Proteomes" id="UP000034235">
    <property type="component" value="Unassembled WGS sequence"/>
</dbReference>
<evidence type="ECO:0000313" key="3">
    <source>
        <dbReference type="Proteomes" id="UP000034235"/>
    </source>
</evidence>
<evidence type="ECO:0000256" key="1">
    <source>
        <dbReference type="SAM" id="Phobius"/>
    </source>
</evidence>
<dbReference type="EMBL" id="LBUP01000006">
    <property type="protein sequence ID" value="KKQ66350.1"/>
    <property type="molecule type" value="Genomic_DNA"/>
</dbReference>
<keyword evidence="1" id="KW-0472">Membrane</keyword>
<keyword evidence="1" id="KW-1133">Transmembrane helix</keyword>
<comment type="caution">
    <text evidence="2">The sequence shown here is derived from an EMBL/GenBank/DDBJ whole genome shotgun (WGS) entry which is preliminary data.</text>
</comment>
<protein>
    <submittedName>
        <fullName evidence="2">Uncharacterized protein</fullName>
    </submittedName>
</protein>
<evidence type="ECO:0000313" key="2">
    <source>
        <dbReference type="EMBL" id="KKQ66350.1"/>
    </source>
</evidence>
<sequence length="77" mass="8157">MSNLLSLKSKYFLGVMIGIASVVAFAMFATSALAYTQSVTLRQGSTGPQVVALQQALGGLTADGNFGPSRMYFSFRI</sequence>
<reference evidence="2 3" key="1">
    <citation type="journal article" date="2015" name="Nature">
        <title>rRNA introns, odd ribosomes, and small enigmatic genomes across a large radiation of phyla.</title>
        <authorList>
            <person name="Brown C.T."/>
            <person name="Hug L.A."/>
            <person name="Thomas B.C."/>
            <person name="Sharon I."/>
            <person name="Castelle C.J."/>
            <person name="Singh A."/>
            <person name="Wilkins M.J."/>
            <person name="Williams K.H."/>
            <person name="Banfield J.F."/>
        </authorList>
    </citation>
    <scope>NUCLEOTIDE SEQUENCE [LARGE SCALE GENOMIC DNA]</scope>
</reference>
<accession>A0A0G0JTF9</accession>
<dbReference type="AlphaFoldDB" id="A0A0G0JTF9"/>
<gene>
    <name evidence="2" type="ORF">US86_C0006G0030</name>
</gene>